<dbReference type="HOGENOM" id="CLU_668288_0_0_1"/>
<dbReference type="InterPro" id="IPR036361">
    <property type="entry name" value="SAP_dom_sf"/>
</dbReference>
<proteinExistence type="predicted"/>
<gene>
    <name evidence="3" type="ORF">PLICRDRAFT_33277</name>
</gene>
<feature type="non-terminal residue" evidence="3">
    <location>
        <position position="413"/>
    </location>
</feature>
<dbReference type="Proteomes" id="UP000053263">
    <property type="component" value="Unassembled WGS sequence"/>
</dbReference>
<dbReference type="OrthoDB" id="3244593at2759"/>
<feature type="domain" description="SAP" evidence="2">
    <location>
        <begin position="1"/>
        <end position="34"/>
    </location>
</feature>
<feature type="non-terminal residue" evidence="3">
    <location>
        <position position="1"/>
    </location>
</feature>
<evidence type="ECO:0000259" key="2">
    <source>
        <dbReference type="PROSITE" id="PS50800"/>
    </source>
</evidence>
<feature type="compositionally biased region" description="Polar residues" evidence="1">
    <location>
        <begin position="160"/>
        <end position="181"/>
    </location>
</feature>
<protein>
    <submittedName>
        <fullName evidence="3">Unplaced genomic scaffold PLICRscaffold_275, whole genome shotgun sequence</fullName>
    </submittedName>
</protein>
<evidence type="ECO:0000313" key="3">
    <source>
        <dbReference type="EMBL" id="KII82632.1"/>
    </source>
</evidence>
<dbReference type="AlphaFoldDB" id="A0A0C9SPH1"/>
<organism evidence="3 4">
    <name type="scientific">Plicaturopsis crispa FD-325 SS-3</name>
    <dbReference type="NCBI Taxonomy" id="944288"/>
    <lineage>
        <taxon>Eukaryota</taxon>
        <taxon>Fungi</taxon>
        <taxon>Dikarya</taxon>
        <taxon>Basidiomycota</taxon>
        <taxon>Agaricomycotina</taxon>
        <taxon>Agaricomycetes</taxon>
        <taxon>Agaricomycetidae</taxon>
        <taxon>Amylocorticiales</taxon>
        <taxon>Amylocorticiaceae</taxon>
        <taxon>Plicatura</taxon>
        <taxon>Plicaturopsis crispa</taxon>
    </lineage>
</organism>
<dbReference type="InterPro" id="IPR003034">
    <property type="entry name" value="SAP_dom"/>
</dbReference>
<dbReference type="Pfam" id="PF02037">
    <property type="entry name" value="SAP"/>
    <property type="match status" value="1"/>
</dbReference>
<evidence type="ECO:0000313" key="4">
    <source>
        <dbReference type="Proteomes" id="UP000053263"/>
    </source>
</evidence>
<feature type="region of interest" description="Disordered" evidence="1">
    <location>
        <begin position="65"/>
        <end position="199"/>
    </location>
</feature>
<feature type="compositionally biased region" description="Basic and acidic residues" evidence="1">
    <location>
        <begin position="87"/>
        <end position="130"/>
    </location>
</feature>
<dbReference type="PROSITE" id="PS50800">
    <property type="entry name" value="SAP"/>
    <property type="match status" value="1"/>
</dbReference>
<dbReference type="SUPFAM" id="SSF68906">
    <property type="entry name" value="SAP domain"/>
    <property type="match status" value="1"/>
</dbReference>
<evidence type="ECO:0000256" key="1">
    <source>
        <dbReference type="SAM" id="MobiDB-lite"/>
    </source>
</evidence>
<reference evidence="3 4" key="1">
    <citation type="submission" date="2014-06" db="EMBL/GenBank/DDBJ databases">
        <title>Evolutionary Origins and Diversification of the Mycorrhizal Mutualists.</title>
        <authorList>
            <consortium name="DOE Joint Genome Institute"/>
            <consortium name="Mycorrhizal Genomics Consortium"/>
            <person name="Kohler A."/>
            <person name="Kuo A."/>
            <person name="Nagy L.G."/>
            <person name="Floudas D."/>
            <person name="Copeland A."/>
            <person name="Barry K.W."/>
            <person name="Cichocki N."/>
            <person name="Veneault-Fourrey C."/>
            <person name="LaButti K."/>
            <person name="Lindquist E.A."/>
            <person name="Lipzen A."/>
            <person name="Lundell T."/>
            <person name="Morin E."/>
            <person name="Murat C."/>
            <person name="Riley R."/>
            <person name="Ohm R."/>
            <person name="Sun H."/>
            <person name="Tunlid A."/>
            <person name="Henrissat B."/>
            <person name="Grigoriev I.V."/>
            <person name="Hibbett D.S."/>
            <person name="Martin F."/>
        </authorList>
    </citation>
    <scope>NUCLEOTIDE SEQUENCE [LARGE SCALE GENOMIC DNA]</scope>
    <source>
        <strain evidence="3 4">FD-325 SS-3</strain>
    </source>
</reference>
<accession>A0A0C9SPH1</accession>
<name>A0A0C9SPH1_PLICR</name>
<dbReference type="EMBL" id="KN832828">
    <property type="protein sequence ID" value="KII82632.1"/>
    <property type="molecule type" value="Genomic_DNA"/>
</dbReference>
<sequence length="413" mass="46388">DAATVDVLKYFCRDIGVHQTGKKADLLARLKAAFERDGRALPNPHELACAQETVLAQSLLAKTARKRKADEEGGDSSEGQPVRKKRGTVEDAARIENEASLRQELELEDRRAQEAQARRDNDDARSDSSSRHRGSGAAGTSGGPLDQRDRRGSGFEPPETEQSFQSSAGPNSSLHSRSHSMPESVLGRRNRQGTSLDDWEWTPRSKRRLMDCANSSCDEQGTSAEDRQSIVAISQEPLPVLLISALAKQSRQRQAVQEADVQNYLASPSFKSNVTNKLQSTLLDPKLSSYVKNMLTRCMRHIRLHPGTYHTPSDMQEFVSSELFAVHLSRILTRARAQLRKKLIDGKAEEKDIYSLMKSLAFKSSFEVNDEHWGRKKKALPNTFWAFVDDKLNDRRKEALKLPEDERKAHISR</sequence>
<keyword evidence="4" id="KW-1185">Reference proteome</keyword>